<dbReference type="Proteomes" id="UP000606194">
    <property type="component" value="Unassembled WGS sequence"/>
</dbReference>
<name>A0A918L4S4_9ACTN</name>
<dbReference type="RefSeq" id="WP_229878267.1">
    <property type="nucleotide sequence ID" value="NZ_BMTL01000021.1"/>
</dbReference>
<evidence type="ECO:0000313" key="3">
    <source>
        <dbReference type="Proteomes" id="UP000606194"/>
    </source>
</evidence>
<dbReference type="EMBL" id="BMTL01000021">
    <property type="protein sequence ID" value="GGS04030.1"/>
    <property type="molecule type" value="Genomic_DNA"/>
</dbReference>
<dbReference type="AlphaFoldDB" id="A0A918L4S4"/>
<organism evidence="2 3">
    <name type="scientific">Streptomyces humidus</name>
    <dbReference type="NCBI Taxonomy" id="52259"/>
    <lineage>
        <taxon>Bacteria</taxon>
        <taxon>Bacillati</taxon>
        <taxon>Actinomycetota</taxon>
        <taxon>Actinomycetes</taxon>
        <taxon>Kitasatosporales</taxon>
        <taxon>Streptomycetaceae</taxon>
        <taxon>Streptomyces</taxon>
    </lineage>
</organism>
<evidence type="ECO:0000256" key="1">
    <source>
        <dbReference type="SAM" id="SignalP"/>
    </source>
</evidence>
<comment type="caution">
    <text evidence="2">The sequence shown here is derived from an EMBL/GenBank/DDBJ whole genome shotgun (WGS) entry which is preliminary data.</text>
</comment>
<accession>A0A918L4S4</accession>
<evidence type="ECO:0000313" key="2">
    <source>
        <dbReference type="EMBL" id="GGS04030.1"/>
    </source>
</evidence>
<protein>
    <submittedName>
        <fullName evidence="2">Uncharacterized protein</fullName>
    </submittedName>
</protein>
<feature type="chain" id="PRO_5038101614" evidence="1">
    <location>
        <begin position="24"/>
        <end position="143"/>
    </location>
</feature>
<feature type="signal peptide" evidence="1">
    <location>
        <begin position="1"/>
        <end position="23"/>
    </location>
</feature>
<keyword evidence="1" id="KW-0732">Signal</keyword>
<reference evidence="2" key="2">
    <citation type="submission" date="2020-09" db="EMBL/GenBank/DDBJ databases">
        <authorList>
            <person name="Sun Q."/>
            <person name="Ohkuma M."/>
        </authorList>
    </citation>
    <scope>NUCLEOTIDE SEQUENCE</scope>
    <source>
        <strain evidence="2">JCM 4386</strain>
    </source>
</reference>
<gene>
    <name evidence="2" type="ORF">GCM10010269_48580</name>
</gene>
<keyword evidence="3" id="KW-1185">Reference proteome</keyword>
<proteinExistence type="predicted"/>
<reference evidence="2" key="1">
    <citation type="journal article" date="2014" name="Int. J. Syst. Evol. Microbiol.">
        <title>Complete genome sequence of Corynebacterium casei LMG S-19264T (=DSM 44701T), isolated from a smear-ripened cheese.</title>
        <authorList>
            <consortium name="US DOE Joint Genome Institute (JGI-PGF)"/>
            <person name="Walter F."/>
            <person name="Albersmeier A."/>
            <person name="Kalinowski J."/>
            <person name="Ruckert C."/>
        </authorList>
    </citation>
    <scope>NUCLEOTIDE SEQUENCE</scope>
    <source>
        <strain evidence="2">JCM 4386</strain>
    </source>
</reference>
<sequence length="143" mass="15961">MKKAVLGLAALGLVFSGAVAAFAASPAKGSIPRLQSPGVEFAGGHYKLNRPGVNHGAFEWWGRLSDTIVTDRHNVYVEVKVQGHDWVRYYGKQRSSVQLHRSEWNGAQRYIALAELRACRDRGSLRPDNCARLQTFTHDWDRG</sequence>